<evidence type="ECO:0000313" key="2">
    <source>
        <dbReference type="EMBL" id="EIW78804.1"/>
    </source>
</evidence>
<sequence length="599" mass="63300">MRNNARAGPSSPSTSASNGHQYPDASSPDFVSRVSHFPIVNTALKAYENTKASSRMVKYGAEMMESSMKTFYRPVLGRLPVDQLDEFACRQLDRLDNYRRPSSDNIRGDSAQRSSDTSAGADHDERDNAAGASSRPSSSSNAREYATDDDSMSVTSPPPASFTESRTPTPQLREREGEPSRSENQQQIVQRSRWQTVLLEAGGIGAAVSEESMRRLKYCLQWLQYATEHIDGQILILRDFIVSLQSAANGSTSPDALISPSHLRTLTEIRKDVVHTVRQVVDVVSKYAGGALPEPARSRVRGFMLHLPQRWASATQGLPVESSRPSVPSHGTSSAAEAASSGGGASGATRRGRQARQAQNRERGTATPVSSRPVSPISSPRVKPKSTTGAAGGAGAGGTGTVGPPAPTAGSATAAAQRILTLAMESLDMMRGVTSVMKESLDRADAWVERLRVVGIQRGQISEQQSQAQSEDMPPPPPPSSSSSSDVNGSSSSSSTLAHRRKHSLPHLTSSASTSAVSTPAQDTPYSSVPTTPVELSLGAVHQLNQVQVQQSPMGAAQMQSLPPLAALSLGGRVVEEKAGTGAVVGDGGREAMDVDVDA</sequence>
<dbReference type="GO" id="GO:0005634">
    <property type="term" value="C:nucleus"/>
    <property type="evidence" value="ECO:0007669"/>
    <property type="project" value="TreeGrafter"/>
</dbReference>
<feature type="compositionally biased region" description="Low complexity" evidence="1">
    <location>
        <begin position="129"/>
        <end position="143"/>
    </location>
</feature>
<dbReference type="GO" id="GO:0006357">
    <property type="term" value="P:regulation of transcription by RNA polymerase II"/>
    <property type="evidence" value="ECO:0007669"/>
    <property type="project" value="TreeGrafter"/>
</dbReference>
<evidence type="ECO:0000313" key="3">
    <source>
        <dbReference type="Proteomes" id="UP000053558"/>
    </source>
</evidence>
<feature type="compositionally biased region" description="Polar residues" evidence="1">
    <location>
        <begin position="522"/>
        <end position="531"/>
    </location>
</feature>
<feature type="compositionally biased region" description="Basic and acidic residues" evidence="1">
    <location>
        <begin position="172"/>
        <end position="181"/>
    </location>
</feature>
<dbReference type="GeneID" id="19201148"/>
<accession>A0A5M3MJ36</accession>
<feature type="region of interest" description="Disordered" evidence="1">
    <location>
        <begin position="315"/>
        <end position="410"/>
    </location>
</feature>
<dbReference type="GO" id="GO:0003714">
    <property type="term" value="F:transcription corepressor activity"/>
    <property type="evidence" value="ECO:0007669"/>
    <property type="project" value="InterPro"/>
</dbReference>
<dbReference type="KEGG" id="cput:CONPUDRAFT_138157"/>
<feature type="compositionally biased region" description="Low complexity" evidence="1">
    <location>
        <begin position="509"/>
        <end position="521"/>
    </location>
</feature>
<dbReference type="OrthoDB" id="2441642at2759"/>
<dbReference type="AlphaFoldDB" id="A0A5M3MJ36"/>
<feature type="compositionally biased region" description="Low complexity" evidence="1">
    <location>
        <begin position="368"/>
        <end position="389"/>
    </location>
</feature>
<dbReference type="Pfam" id="PF08618">
    <property type="entry name" value="Opi1"/>
    <property type="match status" value="2"/>
</dbReference>
<feature type="region of interest" description="Disordered" evidence="1">
    <location>
        <begin position="98"/>
        <end position="190"/>
    </location>
</feature>
<feature type="compositionally biased region" description="Gly residues" evidence="1">
    <location>
        <begin position="390"/>
        <end position="401"/>
    </location>
</feature>
<name>A0A5M3MJ36_CONPW</name>
<feature type="compositionally biased region" description="Low complexity" evidence="1">
    <location>
        <begin position="461"/>
        <end position="471"/>
    </location>
</feature>
<dbReference type="Proteomes" id="UP000053558">
    <property type="component" value="Unassembled WGS sequence"/>
</dbReference>
<dbReference type="GO" id="GO:0008654">
    <property type="term" value="P:phospholipid biosynthetic process"/>
    <property type="evidence" value="ECO:0007669"/>
    <property type="project" value="TreeGrafter"/>
</dbReference>
<feature type="region of interest" description="Disordered" evidence="1">
    <location>
        <begin position="461"/>
        <end position="532"/>
    </location>
</feature>
<feature type="compositionally biased region" description="Low complexity" evidence="1">
    <location>
        <begin position="481"/>
        <end position="495"/>
    </location>
</feature>
<dbReference type="RefSeq" id="XP_007770587.1">
    <property type="nucleotide sequence ID" value="XM_007772397.1"/>
</dbReference>
<feature type="compositionally biased region" description="Polar residues" evidence="1">
    <location>
        <begin position="10"/>
        <end position="20"/>
    </location>
</feature>
<feature type="compositionally biased region" description="Low complexity" evidence="1">
    <location>
        <begin position="331"/>
        <end position="340"/>
    </location>
</feature>
<keyword evidence="3" id="KW-1185">Reference proteome</keyword>
<comment type="caution">
    <text evidence="2">The sequence shown here is derived from an EMBL/GenBank/DDBJ whole genome shotgun (WGS) entry which is preliminary data.</text>
</comment>
<reference evidence="3" key="1">
    <citation type="journal article" date="2012" name="Science">
        <title>The Paleozoic origin of enzymatic lignin decomposition reconstructed from 31 fungal genomes.</title>
        <authorList>
            <person name="Floudas D."/>
            <person name="Binder M."/>
            <person name="Riley R."/>
            <person name="Barry K."/>
            <person name="Blanchette R.A."/>
            <person name="Henrissat B."/>
            <person name="Martinez A.T."/>
            <person name="Otillar R."/>
            <person name="Spatafora J.W."/>
            <person name="Yadav J.S."/>
            <person name="Aerts A."/>
            <person name="Benoit I."/>
            <person name="Boyd A."/>
            <person name="Carlson A."/>
            <person name="Copeland A."/>
            <person name="Coutinho P.M."/>
            <person name="de Vries R.P."/>
            <person name="Ferreira P."/>
            <person name="Findley K."/>
            <person name="Foster B."/>
            <person name="Gaskell J."/>
            <person name="Glotzer D."/>
            <person name="Gorecki P."/>
            <person name="Heitman J."/>
            <person name="Hesse C."/>
            <person name="Hori C."/>
            <person name="Igarashi K."/>
            <person name="Jurgens J.A."/>
            <person name="Kallen N."/>
            <person name="Kersten P."/>
            <person name="Kohler A."/>
            <person name="Kuees U."/>
            <person name="Kumar T.K.A."/>
            <person name="Kuo A."/>
            <person name="LaButti K."/>
            <person name="Larrondo L.F."/>
            <person name="Lindquist E."/>
            <person name="Ling A."/>
            <person name="Lombard V."/>
            <person name="Lucas S."/>
            <person name="Lundell T."/>
            <person name="Martin R."/>
            <person name="McLaughlin D.J."/>
            <person name="Morgenstern I."/>
            <person name="Morin E."/>
            <person name="Murat C."/>
            <person name="Nagy L.G."/>
            <person name="Nolan M."/>
            <person name="Ohm R.A."/>
            <person name="Patyshakuliyeva A."/>
            <person name="Rokas A."/>
            <person name="Ruiz-Duenas F.J."/>
            <person name="Sabat G."/>
            <person name="Salamov A."/>
            <person name="Samejima M."/>
            <person name="Schmutz J."/>
            <person name="Slot J.C."/>
            <person name="St John F."/>
            <person name="Stenlid J."/>
            <person name="Sun H."/>
            <person name="Sun S."/>
            <person name="Syed K."/>
            <person name="Tsang A."/>
            <person name="Wiebenga A."/>
            <person name="Young D."/>
            <person name="Pisabarro A."/>
            <person name="Eastwood D.C."/>
            <person name="Martin F."/>
            <person name="Cullen D."/>
            <person name="Grigoriev I.V."/>
            <person name="Hibbett D.S."/>
        </authorList>
    </citation>
    <scope>NUCLEOTIDE SEQUENCE [LARGE SCALE GENOMIC DNA]</scope>
    <source>
        <strain evidence="3">RWD-64-598 SS2</strain>
    </source>
</reference>
<gene>
    <name evidence="2" type="ORF">CONPUDRAFT_138157</name>
</gene>
<proteinExistence type="predicted"/>
<dbReference type="OMA" id="RADIWVE"/>
<dbReference type="EMBL" id="JH711581">
    <property type="protein sequence ID" value="EIW78804.1"/>
    <property type="molecule type" value="Genomic_DNA"/>
</dbReference>
<dbReference type="PANTHER" id="PTHR38406">
    <property type="entry name" value="TRANSCRIPTIONAL REPRESSOR OPI1"/>
    <property type="match status" value="1"/>
</dbReference>
<dbReference type="GO" id="GO:0030968">
    <property type="term" value="P:endoplasmic reticulum unfolded protein response"/>
    <property type="evidence" value="ECO:0007669"/>
    <property type="project" value="TreeGrafter"/>
</dbReference>
<dbReference type="GO" id="GO:0005783">
    <property type="term" value="C:endoplasmic reticulum"/>
    <property type="evidence" value="ECO:0007669"/>
    <property type="project" value="TreeGrafter"/>
</dbReference>
<dbReference type="InterPro" id="IPR013927">
    <property type="entry name" value="TF_Opi1_Ccg-8"/>
</dbReference>
<protein>
    <submittedName>
        <fullName evidence="2">Opi1-domain-containing protein</fullName>
    </submittedName>
</protein>
<evidence type="ECO:0000256" key="1">
    <source>
        <dbReference type="SAM" id="MobiDB-lite"/>
    </source>
</evidence>
<dbReference type="PANTHER" id="PTHR38406:SF1">
    <property type="entry name" value="TRANSCRIPTIONAL REPRESSOR OPI1"/>
    <property type="match status" value="1"/>
</dbReference>
<feature type="region of interest" description="Disordered" evidence="1">
    <location>
        <begin position="1"/>
        <end position="31"/>
    </location>
</feature>
<organism evidence="2 3">
    <name type="scientific">Coniophora puteana (strain RWD-64-598)</name>
    <name type="common">Brown rot fungus</name>
    <dbReference type="NCBI Taxonomy" id="741705"/>
    <lineage>
        <taxon>Eukaryota</taxon>
        <taxon>Fungi</taxon>
        <taxon>Dikarya</taxon>
        <taxon>Basidiomycota</taxon>
        <taxon>Agaricomycotina</taxon>
        <taxon>Agaricomycetes</taxon>
        <taxon>Agaricomycetidae</taxon>
        <taxon>Boletales</taxon>
        <taxon>Coniophorineae</taxon>
        <taxon>Coniophoraceae</taxon>
        <taxon>Coniophora</taxon>
    </lineage>
</organism>